<evidence type="ECO:0000256" key="1">
    <source>
        <dbReference type="ARBA" id="ARBA00009480"/>
    </source>
</evidence>
<sequence length="359" mass="39989">MSFFKRKEKNLIPPVPEPAISRGSSPSYSSNAKTYVPSRDGDPYNSPQPSRTASSNSNSGGGSASRYTKTNAVGDVYTRGQANIDNDRGELFSGYKPDKAGSGRFFNDRPGPGAGGSEPAAGEENDEDVEGIKQQLRFTKQESVNSTRNALRLAREAEETARNTLGRLGDQSEKLASTERHLDVAKGHSQRAEDKTDELKQLNRSIFRPVITFNKDAKRAAQEAKIQQRYDDERDEREKAMLDIRETQNRLGRATTYGQTEEGIGSGRMRTAAQLNARQEQRKRYQFDATASDDEVEDELDDNLDEISDVAKRLKALGSAMGEELDDQNTRIGRITEKTDGLDNRLFRNTQKVRTLINL</sequence>
<dbReference type="EMBL" id="MLYV02000032">
    <property type="protein sequence ID" value="PSS37712.1"/>
    <property type="molecule type" value="Genomic_DNA"/>
</dbReference>
<dbReference type="SMART" id="SM00397">
    <property type="entry name" value="t_SNARE"/>
    <property type="match status" value="2"/>
</dbReference>
<dbReference type="GO" id="GO:0006906">
    <property type="term" value="P:vesicle fusion"/>
    <property type="evidence" value="ECO:0007669"/>
    <property type="project" value="TreeGrafter"/>
</dbReference>
<feature type="domain" description="T-SNARE coiled-coil homology" evidence="3">
    <location>
        <begin position="294"/>
        <end position="356"/>
    </location>
</feature>
<reference evidence="4 5" key="1">
    <citation type="submission" date="2018-02" db="EMBL/GenBank/DDBJ databases">
        <title>Genome sequence of the basidiomycete white-rot fungus Phlebia centrifuga.</title>
        <authorList>
            <person name="Granchi Z."/>
            <person name="Peng M."/>
            <person name="de Vries R.P."/>
            <person name="Hilden K."/>
            <person name="Makela M.R."/>
            <person name="Grigoriev I."/>
            <person name="Riley R."/>
        </authorList>
    </citation>
    <scope>NUCLEOTIDE SEQUENCE [LARGE SCALE GENOMIC DNA]</scope>
    <source>
        <strain evidence="4 5">FBCC195</strain>
    </source>
</reference>
<comment type="similarity">
    <text evidence="1">Belongs to the SNAP-25 family.</text>
</comment>
<dbReference type="AlphaFoldDB" id="A0A2R6S621"/>
<dbReference type="SUPFAM" id="SSF58038">
    <property type="entry name" value="SNARE fusion complex"/>
    <property type="match status" value="2"/>
</dbReference>
<protein>
    <recommendedName>
        <fullName evidence="3">t-SNARE coiled-coil homology domain-containing protein</fullName>
    </recommendedName>
</protein>
<dbReference type="OrthoDB" id="18679at2759"/>
<dbReference type="PANTHER" id="PTHR19305:SF9">
    <property type="entry name" value="SYNAPTOSOMAL-ASSOCIATED PROTEIN 29"/>
    <property type="match status" value="1"/>
</dbReference>
<dbReference type="STRING" id="98765.A0A2R6S621"/>
<organism evidence="4 5">
    <name type="scientific">Hermanssonia centrifuga</name>
    <dbReference type="NCBI Taxonomy" id="98765"/>
    <lineage>
        <taxon>Eukaryota</taxon>
        <taxon>Fungi</taxon>
        <taxon>Dikarya</taxon>
        <taxon>Basidiomycota</taxon>
        <taxon>Agaricomycotina</taxon>
        <taxon>Agaricomycetes</taxon>
        <taxon>Polyporales</taxon>
        <taxon>Meruliaceae</taxon>
        <taxon>Hermanssonia</taxon>
    </lineage>
</organism>
<dbReference type="GO" id="GO:0006887">
    <property type="term" value="P:exocytosis"/>
    <property type="evidence" value="ECO:0007669"/>
    <property type="project" value="TreeGrafter"/>
</dbReference>
<dbReference type="GO" id="GO:0031201">
    <property type="term" value="C:SNARE complex"/>
    <property type="evidence" value="ECO:0007669"/>
    <property type="project" value="TreeGrafter"/>
</dbReference>
<evidence type="ECO:0000256" key="2">
    <source>
        <dbReference type="SAM" id="MobiDB-lite"/>
    </source>
</evidence>
<feature type="region of interest" description="Disordered" evidence="2">
    <location>
        <begin position="1"/>
        <end position="128"/>
    </location>
</feature>
<comment type="caution">
    <text evidence="4">The sequence shown here is derived from an EMBL/GenBank/DDBJ whole genome shotgun (WGS) entry which is preliminary data.</text>
</comment>
<name>A0A2R6S621_9APHY</name>
<dbReference type="PROSITE" id="PS50192">
    <property type="entry name" value="T_SNARE"/>
    <property type="match status" value="1"/>
</dbReference>
<evidence type="ECO:0000259" key="3">
    <source>
        <dbReference type="PROSITE" id="PS50192"/>
    </source>
</evidence>
<dbReference type="CDD" id="cd15886">
    <property type="entry name" value="SNARE_SEC9N"/>
    <property type="match status" value="1"/>
</dbReference>
<evidence type="ECO:0000313" key="5">
    <source>
        <dbReference type="Proteomes" id="UP000186601"/>
    </source>
</evidence>
<dbReference type="GO" id="GO:0005886">
    <property type="term" value="C:plasma membrane"/>
    <property type="evidence" value="ECO:0007669"/>
    <property type="project" value="TreeGrafter"/>
</dbReference>
<accession>A0A2R6S621</accession>
<dbReference type="PANTHER" id="PTHR19305">
    <property type="entry name" value="SYNAPTOSOMAL ASSOCIATED PROTEIN"/>
    <property type="match status" value="1"/>
</dbReference>
<dbReference type="GO" id="GO:0005484">
    <property type="term" value="F:SNAP receptor activity"/>
    <property type="evidence" value="ECO:0007669"/>
    <property type="project" value="TreeGrafter"/>
</dbReference>
<evidence type="ECO:0000313" key="4">
    <source>
        <dbReference type="EMBL" id="PSS37712.1"/>
    </source>
</evidence>
<dbReference type="Gene3D" id="1.20.5.110">
    <property type="match status" value="2"/>
</dbReference>
<keyword evidence="5" id="KW-1185">Reference proteome</keyword>
<proteinExistence type="inferred from homology"/>
<dbReference type="CDD" id="cd15857">
    <property type="entry name" value="SNARE_SEC9C"/>
    <property type="match status" value="1"/>
</dbReference>
<dbReference type="Proteomes" id="UP000186601">
    <property type="component" value="Unassembled WGS sequence"/>
</dbReference>
<feature type="compositionally biased region" description="Polar residues" evidence="2">
    <location>
        <begin position="22"/>
        <end position="33"/>
    </location>
</feature>
<feature type="compositionally biased region" description="Basic and acidic residues" evidence="2">
    <location>
        <begin position="85"/>
        <end position="101"/>
    </location>
</feature>
<dbReference type="InterPro" id="IPR000727">
    <property type="entry name" value="T_SNARE_dom"/>
</dbReference>
<gene>
    <name evidence="4" type="ORF">PHLCEN_2v405</name>
</gene>
<dbReference type="GO" id="GO:0019905">
    <property type="term" value="F:syntaxin binding"/>
    <property type="evidence" value="ECO:0007669"/>
    <property type="project" value="TreeGrafter"/>
</dbReference>